<keyword evidence="2" id="KW-1185">Reference proteome</keyword>
<protein>
    <recommendedName>
        <fullName evidence="3">SMP-30/Gluconolactonase/LRE-like region domain-containing protein</fullName>
    </recommendedName>
</protein>
<reference evidence="1 2" key="1">
    <citation type="submission" date="2018-06" db="EMBL/GenBank/DDBJ databases">
        <title>Flavobacterium sp IMCC34762, genome.</title>
        <authorList>
            <person name="Joung Y."/>
            <person name="Cho J."/>
            <person name="Song J."/>
        </authorList>
    </citation>
    <scope>NUCLEOTIDE SEQUENCE [LARGE SCALE GENOMIC DNA]</scope>
    <source>
        <strain evidence="1 2">IMCC34762</strain>
    </source>
</reference>
<evidence type="ECO:0000313" key="1">
    <source>
        <dbReference type="EMBL" id="PZX93619.1"/>
    </source>
</evidence>
<proteinExistence type="predicted"/>
<dbReference type="RefSeq" id="WP_111409865.1">
    <property type="nucleotide sequence ID" value="NZ_QKXH01000005.1"/>
</dbReference>
<evidence type="ECO:0000313" key="2">
    <source>
        <dbReference type="Proteomes" id="UP000249177"/>
    </source>
</evidence>
<name>A0A2W7U8H7_9FLAO</name>
<organism evidence="1 2">
    <name type="scientific">Flavobacterium aquariorum</name>
    <dbReference type="NCBI Taxonomy" id="2217670"/>
    <lineage>
        <taxon>Bacteria</taxon>
        <taxon>Pseudomonadati</taxon>
        <taxon>Bacteroidota</taxon>
        <taxon>Flavobacteriia</taxon>
        <taxon>Flavobacteriales</taxon>
        <taxon>Flavobacteriaceae</taxon>
        <taxon>Flavobacterium</taxon>
    </lineage>
</organism>
<dbReference type="EMBL" id="QKXH01000005">
    <property type="protein sequence ID" value="PZX93619.1"/>
    <property type="molecule type" value="Genomic_DNA"/>
</dbReference>
<dbReference type="OrthoDB" id="2531681at2"/>
<dbReference type="AlphaFoldDB" id="A0A2W7U8H7"/>
<accession>A0A2W7U8H7</accession>
<gene>
    <name evidence="1" type="ORF">DOS84_09400</name>
</gene>
<sequence>MKLTIKNATVIIILICSSNLFSQEIKGSQPSKLIEPVLFADLGEKRQRISGMALDKKVNLYLEISKKVSLGGMEFGPDGNIYLMDNQFFTRNENFSRLIRIIVQNGKPIEAEVLVEGFNCGEAIRWSENRIYVTDAIFENRVESGIYSFSLDELNKKDIVLNRSNKKFYLTSVFTLEP</sequence>
<dbReference type="Proteomes" id="UP000249177">
    <property type="component" value="Unassembled WGS sequence"/>
</dbReference>
<evidence type="ECO:0008006" key="3">
    <source>
        <dbReference type="Google" id="ProtNLM"/>
    </source>
</evidence>
<comment type="caution">
    <text evidence="1">The sequence shown here is derived from an EMBL/GenBank/DDBJ whole genome shotgun (WGS) entry which is preliminary data.</text>
</comment>